<proteinExistence type="predicted"/>
<name>A0ABR1VDZ4_9PEZI</name>
<gene>
    <name evidence="1" type="ORF">PG994_006018</name>
</gene>
<reference evidence="1 2" key="1">
    <citation type="submission" date="2023-01" db="EMBL/GenBank/DDBJ databases">
        <title>Analysis of 21 Apiospora genomes using comparative genomics revels a genus with tremendous synthesis potential of carbohydrate active enzymes and secondary metabolites.</title>
        <authorList>
            <person name="Sorensen T."/>
        </authorList>
    </citation>
    <scope>NUCLEOTIDE SEQUENCE [LARGE SCALE GENOMIC DNA]</scope>
    <source>
        <strain evidence="1 2">CBS 135458</strain>
    </source>
</reference>
<organism evidence="1 2">
    <name type="scientific">Apiospora phragmitis</name>
    <dbReference type="NCBI Taxonomy" id="2905665"/>
    <lineage>
        <taxon>Eukaryota</taxon>
        <taxon>Fungi</taxon>
        <taxon>Dikarya</taxon>
        <taxon>Ascomycota</taxon>
        <taxon>Pezizomycotina</taxon>
        <taxon>Sordariomycetes</taxon>
        <taxon>Xylariomycetidae</taxon>
        <taxon>Amphisphaeriales</taxon>
        <taxon>Apiosporaceae</taxon>
        <taxon>Apiospora</taxon>
    </lineage>
</organism>
<dbReference type="EMBL" id="JAQQWL010000006">
    <property type="protein sequence ID" value="KAK8069402.1"/>
    <property type="molecule type" value="Genomic_DNA"/>
</dbReference>
<evidence type="ECO:0000313" key="2">
    <source>
        <dbReference type="Proteomes" id="UP001480595"/>
    </source>
</evidence>
<keyword evidence="2" id="KW-1185">Reference proteome</keyword>
<comment type="caution">
    <text evidence="1">The sequence shown here is derived from an EMBL/GenBank/DDBJ whole genome shotgun (WGS) entry which is preliminary data.</text>
</comment>
<dbReference type="RefSeq" id="XP_066716696.1">
    <property type="nucleotide sequence ID" value="XM_066857427.1"/>
</dbReference>
<dbReference type="Proteomes" id="UP001480595">
    <property type="component" value="Unassembled WGS sequence"/>
</dbReference>
<protein>
    <submittedName>
        <fullName evidence="1">Uncharacterized protein</fullName>
    </submittedName>
</protein>
<dbReference type="GeneID" id="92090490"/>
<sequence>MLRPYRGTDAATSIAAELALAAGRFAAALFTPTLYRRGRRLPDGLGAAAHGAEVAGLDAGAAQRVAAHEPGGALGLAALLELVHACRPAVLHLAREPRAAEDGGARQLGLRRLGDARGLAVDHLAPVLAPDIGARDVAAAGEAAAAEDGVRDGAEGGGEEEKGFYHGRHWEGLLDEYVRLCVW</sequence>
<accession>A0ABR1VDZ4</accession>
<evidence type="ECO:0000313" key="1">
    <source>
        <dbReference type="EMBL" id="KAK8069402.1"/>
    </source>
</evidence>